<proteinExistence type="predicted"/>
<evidence type="ECO:0000313" key="2">
    <source>
        <dbReference type="Proteomes" id="UP000001194"/>
    </source>
</evidence>
<sequence>MDELLEAHLNDDAVREDVAELIESPLGRAIGREMDPPLQNTVSRTCNFRENEGGEEWGPQESFEGLGQKYVFPGIGGSNVQNTDAVGARAGRWKRDIVGKMGERPCNLRLWGELHVLPHGTYAYWTSTNVAQRVKLPMAWEPPRILPIDDPTKPPIVNKDVLPPQITVDPYDAVGLDCIFIANDRIEETWDWEVKAAGIEEAQGICLKRSSVLMSRGIPNRKRRMRGWLEGPRCQAQHLYLALRRIARIQVRQWKYLMPSINGDMVNYFGGRGTMREDITELVQDLFSGIIPGYHVPEPAHLRRA</sequence>
<dbReference type="GeneID" id="6072167"/>
<accession>B0CZL1</accession>
<protein>
    <submittedName>
        <fullName evidence="1">Predicted protein</fullName>
    </submittedName>
</protein>
<dbReference type="KEGG" id="lbc:LACBIDRAFT_323247"/>
<dbReference type="AlphaFoldDB" id="B0CZL1"/>
<dbReference type="InParanoid" id="B0CZL1"/>
<dbReference type="HOGENOM" id="CLU_912367_0_0_1"/>
<dbReference type="Proteomes" id="UP000001194">
    <property type="component" value="Unassembled WGS sequence"/>
</dbReference>
<evidence type="ECO:0000313" key="1">
    <source>
        <dbReference type="EMBL" id="EDR12165.1"/>
    </source>
</evidence>
<reference evidence="1 2" key="1">
    <citation type="journal article" date="2008" name="Nature">
        <title>The genome of Laccaria bicolor provides insights into mycorrhizal symbiosis.</title>
        <authorList>
            <person name="Martin F."/>
            <person name="Aerts A."/>
            <person name="Ahren D."/>
            <person name="Brun A."/>
            <person name="Danchin E.G.J."/>
            <person name="Duchaussoy F."/>
            <person name="Gibon J."/>
            <person name="Kohler A."/>
            <person name="Lindquist E."/>
            <person name="Pereda V."/>
            <person name="Salamov A."/>
            <person name="Shapiro H.J."/>
            <person name="Wuyts J."/>
            <person name="Blaudez D."/>
            <person name="Buee M."/>
            <person name="Brokstein P."/>
            <person name="Canbaeck B."/>
            <person name="Cohen D."/>
            <person name="Courty P.E."/>
            <person name="Coutinho P.M."/>
            <person name="Delaruelle C."/>
            <person name="Detter J.C."/>
            <person name="Deveau A."/>
            <person name="DiFazio S."/>
            <person name="Duplessis S."/>
            <person name="Fraissinet-Tachet L."/>
            <person name="Lucic E."/>
            <person name="Frey-Klett P."/>
            <person name="Fourrey C."/>
            <person name="Feussner I."/>
            <person name="Gay G."/>
            <person name="Grimwood J."/>
            <person name="Hoegger P.J."/>
            <person name="Jain P."/>
            <person name="Kilaru S."/>
            <person name="Labbe J."/>
            <person name="Lin Y.C."/>
            <person name="Legue V."/>
            <person name="Le Tacon F."/>
            <person name="Marmeisse R."/>
            <person name="Melayah D."/>
            <person name="Montanini B."/>
            <person name="Muratet M."/>
            <person name="Nehls U."/>
            <person name="Niculita-Hirzel H."/>
            <person name="Oudot-Le Secq M.P."/>
            <person name="Peter M."/>
            <person name="Quesneville H."/>
            <person name="Rajashekar B."/>
            <person name="Reich M."/>
            <person name="Rouhier N."/>
            <person name="Schmutz J."/>
            <person name="Yin T."/>
            <person name="Chalot M."/>
            <person name="Henrissat B."/>
            <person name="Kuees U."/>
            <person name="Lucas S."/>
            <person name="Van de Peer Y."/>
            <person name="Podila G.K."/>
            <person name="Polle A."/>
            <person name="Pukkila P.J."/>
            <person name="Richardson P.M."/>
            <person name="Rouze P."/>
            <person name="Sanders I.R."/>
            <person name="Stajich J.E."/>
            <person name="Tunlid A."/>
            <person name="Tuskan G."/>
            <person name="Grigoriev I.V."/>
        </authorList>
    </citation>
    <scope>NUCLEOTIDE SEQUENCE [LARGE SCALE GENOMIC DNA]</scope>
    <source>
        <strain evidence="2">S238N-H82 / ATCC MYA-4686</strain>
    </source>
</reference>
<gene>
    <name evidence="1" type="ORF">LACBIDRAFT_323247</name>
</gene>
<keyword evidence="2" id="KW-1185">Reference proteome</keyword>
<dbReference type="RefSeq" id="XP_001876429.1">
    <property type="nucleotide sequence ID" value="XM_001876394.1"/>
</dbReference>
<dbReference type="EMBL" id="DS547094">
    <property type="protein sequence ID" value="EDR12165.1"/>
    <property type="molecule type" value="Genomic_DNA"/>
</dbReference>
<organism evidence="2">
    <name type="scientific">Laccaria bicolor (strain S238N-H82 / ATCC MYA-4686)</name>
    <name type="common">Bicoloured deceiver</name>
    <name type="synonym">Laccaria laccata var. bicolor</name>
    <dbReference type="NCBI Taxonomy" id="486041"/>
    <lineage>
        <taxon>Eukaryota</taxon>
        <taxon>Fungi</taxon>
        <taxon>Dikarya</taxon>
        <taxon>Basidiomycota</taxon>
        <taxon>Agaricomycotina</taxon>
        <taxon>Agaricomycetes</taxon>
        <taxon>Agaricomycetidae</taxon>
        <taxon>Agaricales</taxon>
        <taxon>Agaricineae</taxon>
        <taxon>Hydnangiaceae</taxon>
        <taxon>Laccaria</taxon>
    </lineage>
</organism>
<name>B0CZL1_LACBS</name>